<sequence>MYFITASDALQAASAMAPQGSDLGTSRFTEEIIEGLRNGRTKDGGWITPDALLFDYLTAQMTRDGVPEEQRPTKSTIRATRSLPFARSVARPVRLPVLPHDATGAARRSPALLKAREAAEAGQSEGSGPAWPAWATGRPVPPELLESPAEVVSVEREVRVPAWRILSGGTAPAPLFD</sequence>
<name>A0A1G6LAZ4_9ACTN</name>
<dbReference type="Proteomes" id="UP000182100">
    <property type="component" value="Unassembled WGS sequence"/>
</dbReference>
<dbReference type="EMBL" id="FMZK01000002">
    <property type="protein sequence ID" value="SDC39756.1"/>
    <property type="molecule type" value="Genomic_DNA"/>
</dbReference>
<dbReference type="AlphaFoldDB" id="A0A1G6LAZ4"/>
<accession>A0A1G6LAZ4</accession>
<dbReference type="STRING" id="67344.SAMN05216505_10210"/>
<keyword evidence="3" id="KW-1185">Reference proteome</keyword>
<dbReference type="RefSeq" id="WP_244904713.1">
    <property type="nucleotide sequence ID" value="NZ_FMZK01000002.1"/>
</dbReference>
<gene>
    <name evidence="2" type="ORF">SAMN05216505_10210</name>
</gene>
<protein>
    <submittedName>
        <fullName evidence="2">Uncharacterized protein</fullName>
    </submittedName>
</protein>
<reference evidence="3" key="1">
    <citation type="submission" date="2016-10" db="EMBL/GenBank/DDBJ databases">
        <authorList>
            <person name="Varghese N."/>
            <person name="Submissions S."/>
        </authorList>
    </citation>
    <scope>NUCLEOTIDE SEQUENCE [LARGE SCALE GENOMIC DNA]</scope>
    <source>
        <strain evidence="3">CGMCC 4.3504</strain>
    </source>
</reference>
<evidence type="ECO:0000313" key="3">
    <source>
        <dbReference type="Proteomes" id="UP000182100"/>
    </source>
</evidence>
<feature type="region of interest" description="Disordered" evidence="1">
    <location>
        <begin position="114"/>
        <end position="135"/>
    </location>
</feature>
<proteinExistence type="predicted"/>
<organism evidence="2 3">
    <name type="scientific">Streptomyces prasinopilosus</name>
    <dbReference type="NCBI Taxonomy" id="67344"/>
    <lineage>
        <taxon>Bacteria</taxon>
        <taxon>Bacillati</taxon>
        <taxon>Actinomycetota</taxon>
        <taxon>Actinomycetes</taxon>
        <taxon>Kitasatosporales</taxon>
        <taxon>Streptomycetaceae</taxon>
        <taxon>Streptomyces</taxon>
    </lineage>
</organism>
<evidence type="ECO:0000313" key="2">
    <source>
        <dbReference type="EMBL" id="SDC39756.1"/>
    </source>
</evidence>
<evidence type="ECO:0000256" key="1">
    <source>
        <dbReference type="SAM" id="MobiDB-lite"/>
    </source>
</evidence>